<reference evidence="2" key="1">
    <citation type="journal article" date="2016" name="Genome Announc.">
        <title>Draft genome sequences of fungus Aspergillus calidoustus.</title>
        <authorList>
            <person name="Horn F."/>
            <person name="Linde J."/>
            <person name="Mattern D.J."/>
            <person name="Walther G."/>
            <person name="Guthke R."/>
            <person name="Scherlach K."/>
            <person name="Martin K."/>
            <person name="Brakhage A.A."/>
            <person name="Petzke L."/>
            <person name="Valiante V."/>
        </authorList>
    </citation>
    <scope>NUCLEOTIDE SEQUENCE [LARGE SCALE GENOMIC DNA]</scope>
    <source>
        <strain evidence="2">SF006504</strain>
    </source>
</reference>
<dbReference type="Gene3D" id="2.40.70.10">
    <property type="entry name" value="Acid Proteases"/>
    <property type="match status" value="1"/>
</dbReference>
<sequence>MLTSCWCELPLQMSFYTICKSVARDIVSCCDPTRIETRHSKGIPEVLHPEATTNFASLDSHRKTQRRCNFRSHKSWSNRRHRYAKALTLKKGEYGYPDATSDHITDRVFYYNTVLYSPQTEKPIYRRVLLSFVLSIDAISDDIARVLGLPILPYNGKAVQLHNGESAKPIGTLHLQWKIYNGRRVYKTKFLVIKDSHFDMLLGRSSIKKYKLWEVDGEIEKRLQYRY</sequence>
<dbReference type="CDD" id="cd00303">
    <property type="entry name" value="retropepsin_like"/>
    <property type="match status" value="1"/>
</dbReference>
<name>A0A0U5GLR9_ASPCI</name>
<proteinExistence type="predicted"/>
<dbReference type="OrthoDB" id="4492958at2759"/>
<evidence type="ECO:0000313" key="2">
    <source>
        <dbReference type="Proteomes" id="UP000054771"/>
    </source>
</evidence>
<protein>
    <submittedName>
        <fullName evidence="1">Uncharacterized protein</fullName>
    </submittedName>
</protein>
<dbReference type="InterPro" id="IPR021109">
    <property type="entry name" value="Peptidase_aspartic_dom_sf"/>
</dbReference>
<organism evidence="1 2">
    <name type="scientific">Aspergillus calidoustus</name>
    <dbReference type="NCBI Taxonomy" id="454130"/>
    <lineage>
        <taxon>Eukaryota</taxon>
        <taxon>Fungi</taxon>
        <taxon>Dikarya</taxon>
        <taxon>Ascomycota</taxon>
        <taxon>Pezizomycotina</taxon>
        <taxon>Eurotiomycetes</taxon>
        <taxon>Eurotiomycetidae</taxon>
        <taxon>Eurotiales</taxon>
        <taxon>Aspergillaceae</taxon>
        <taxon>Aspergillus</taxon>
        <taxon>Aspergillus subgen. Nidulantes</taxon>
    </lineage>
</organism>
<dbReference type="EMBL" id="CDMC01000002">
    <property type="protein sequence ID" value="CEN59311.1"/>
    <property type="molecule type" value="Genomic_DNA"/>
</dbReference>
<keyword evidence="2" id="KW-1185">Reference proteome</keyword>
<dbReference type="AlphaFoldDB" id="A0A0U5GLR9"/>
<evidence type="ECO:0000313" key="1">
    <source>
        <dbReference type="EMBL" id="CEN59311.1"/>
    </source>
</evidence>
<dbReference type="Proteomes" id="UP000054771">
    <property type="component" value="Unassembled WGS sequence"/>
</dbReference>
<gene>
    <name evidence="1" type="ORF">ASPCAL01763</name>
</gene>
<accession>A0A0U5GLR9</accession>